<dbReference type="AlphaFoldDB" id="A0A0P1BHV8"/>
<dbReference type="EMBL" id="CCYA01000258">
    <property type="protein sequence ID" value="CEH15224.1"/>
    <property type="molecule type" value="Genomic_DNA"/>
</dbReference>
<reference evidence="2 3" key="1">
    <citation type="submission" date="2014-09" db="EMBL/GenBank/DDBJ databases">
        <authorList>
            <person name="Magalhaes I.L.F."/>
            <person name="Oliveira U."/>
            <person name="Santos F.R."/>
            <person name="Vidigal T.H.D.A."/>
            <person name="Brescovit A.D."/>
            <person name="Santos A.J."/>
        </authorList>
    </citation>
    <scope>NUCLEOTIDE SEQUENCE [LARGE SCALE GENOMIC DNA]</scope>
</reference>
<evidence type="ECO:0000313" key="3">
    <source>
        <dbReference type="Proteomes" id="UP000054845"/>
    </source>
</evidence>
<dbReference type="PANTHER" id="PTHR43301:SF3">
    <property type="entry name" value="ARABINAN ENDO-1,5-ALPHA-L-ARABINOSIDASE A-RELATED"/>
    <property type="match status" value="1"/>
</dbReference>
<name>A0A0P1BHV8_9BASI</name>
<keyword evidence="3" id="KW-1185">Reference proteome</keyword>
<proteinExistence type="predicted"/>
<dbReference type="PANTHER" id="PTHR43301">
    <property type="entry name" value="ARABINAN ENDO-1,5-ALPHA-L-ARABINOSIDASE"/>
    <property type="match status" value="1"/>
</dbReference>
<protein>
    <submittedName>
        <fullName evidence="2">Uncharacterized protein</fullName>
    </submittedName>
</protein>
<dbReference type="InterPro" id="IPR050727">
    <property type="entry name" value="GH43_arabinanases"/>
</dbReference>
<feature type="chain" id="PRO_5006059526" evidence="1">
    <location>
        <begin position="25"/>
        <end position="357"/>
    </location>
</feature>
<dbReference type="CDD" id="cd08983">
    <property type="entry name" value="GH43_Bt3655-like"/>
    <property type="match status" value="1"/>
</dbReference>
<dbReference type="OrthoDB" id="19657at2759"/>
<sequence length="357" mass="40083">MSSYRYILLPLLGLLTIAVALTSGSPHRRQSSKVGYLFVHFYDNYKSPGDYSTYPAGEQIFAHISDGNDATAYKPLNGGAPLLTSNVGTKAVRDMYLVSKPDESQHYIIATDLNQTAVGGFGGKFLSRSLVIWDSQGASLTKWNAPRLVEVVPEEFRMAWAPEAVWDAAKSQFLVYWSSNRYADAQHTGEPDYDKIYTSYTSDFKTFTSPELYLDRGNNIGVIDMTIHSTNNPSNANEYVRFFKEENVYKCRGQVSTTGVQGAWEDIGASNQYVDNDDQSEACLFFQDNIDVNKWWIFLDQYGRNPAGYYPYTADNGITKYAYTDRGVTGAFPPLLKHGVVKPLTQAQYDDVSQWKS</sequence>
<dbReference type="STRING" id="401625.A0A0P1BHV8"/>
<organism evidence="2 3">
    <name type="scientific">Ceraceosorus bombacis</name>
    <dbReference type="NCBI Taxonomy" id="401625"/>
    <lineage>
        <taxon>Eukaryota</taxon>
        <taxon>Fungi</taxon>
        <taxon>Dikarya</taxon>
        <taxon>Basidiomycota</taxon>
        <taxon>Ustilaginomycotina</taxon>
        <taxon>Exobasidiomycetes</taxon>
        <taxon>Ceraceosorales</taxon>
        <taxon>Ceraceosoraceae</taxon>
        <taxon>Ceraceosorus</taxon>
    </lineage>
</organism>
<evidence type="ECO:0000256" key="1">
    <source>
        <dbReference type="SAM" id="SignalP"/>
    </source>
</evidence>
<accession>A0A0P1BHV8</accession>
<feature type="signal peptide" evidence="1">
    <location>
        <begin position="1"/>
        <end position="24"/>
    </location>
</feature>
<dbReference type="Proteomes" id="UP000054845">
    <property type="component" value="Unassembled WGS sequence"/>
</dbReference>
<keyword evidence="1" id="KW-0732">Signal</keyword>
<evidence type="ECO:0000313" key="2">
    <source>
        <dbReference type="EMBL" id="CEH15224.1"/>
    </source>
</evidence>